<evidence type="ECO:0000256" key="2">
    <source>
        <dbReference type="ARBA" id="ARBA00022598"/>
    </source>
</evidence>
<feature type="domain" description="AMP-binding enzyme C-terminal" evidence="4">
    <location>
        <begin position="421"/>
        <end position="499"/>
    </location>
</feature>
<evidence type="ECO:0000259" key="3">
    <source>
        <dbReference type="Pfam" id="PF00501"/>
    </source>
</evidence>
<comment type="caution">
    <text evidence="5">The sequence shown here is derived from an EMBL/GenBank/DDBJ whole genome shotgun (WGS) entry which is preliminary data.</text>
</comment>
<evidence type="ECO:0000313" key="6">
    <source>
        <dbReference type="Proteomes" id="UP001595604"/>
    </source>
</evidence>
<dbReference type="Pfam" id="PF00501">
    <property type="entry name" value="AMP-binding"/>
    <property type="match status" value="1"/>
</dbReference>
<dbReference type="SUPFAM" id="SSF56801">
    <property type="entry name" value="Acetyl-CoA synthetase-like"/>
    <property type="match status" value="1"/>
</dbReference>
<accession>A0ABV7IMF6</accession>
<dbReference type="Pfam" id="PF13193">
    <property type="entry name" value="AMP-binding_C"/>
    <property type="match status" value="1"/>
</dbReference>
<feature type="domain" description="AMP-dependent synthetase/ligase" evidence="3">
    <location>
        <begin position="4"/>
        <end position="365"/>
    </location>
</feature>
<dbReference type="Gene3D" id="3.40.50.12780">
    <property type="entry name" value="N-terminal domain of ligase-like"/>
    <property type="match status" value="1"/>
</dbReference>
<sequence>MNLSHWASVQPDQPAVIMAASGETVTFGQVEEAANQGAQLLRRLGLKRGDTFALWSGNNPRFIEIAAAMARAGVYMVPIASKLHAEEAAYIINDCGAKLLIVDAGLKHASELVSRFAELCPKVADLFTIRGDLPGVERWEVASAAMPATLIADPSAGTQMIYSSGTTGKPKGVKRPLPEQAWDAPAALGQMFAQWFNSRAKTTFIVSAPLYHSGSFGLATAELSVGATVLLFEKFDPEAMLAAIERWRPERGQFVPTMFVRMLKLPEEVRARYDVSSLESVIHSAGPCSAEVKRAMIEWWGPVLQEIYGGTENVGSTMISSEEWLRKPGSVGRAQGTTIRICDEAGDEVPVGQTGTIFFEGANTFEYHGDPKKTAGVRHPVHPNWATFGDIGRIDEEGYLYLSDRKAFMIICGGVNIYPQEAEDVLTLHPEVADVAVFGVPDADLGEQVKAVIQPAHWAKAGPELERELIAFCRGRLSTLKCPVTIDFEQQMPRDEAGKLAKRVLRDRYWQGQPAAI</sequence>
<dbReference type="InterPro" id="IPR045851">
    <property type="entry name" value="AMP-bd_C_sf"/>
</dbReference>
<protein>
    <submittedName>
        <fullName evidence="5">Acyl-CoA synthetase</fullName>
    </submittedName>
</protein>
<dbReference type="EMBL" id="JBHRTQ010000001">
    <property type="protein sequence ID" value="MFC3172765.1"/>
    <property type="molecule type" value="Genomic_DNA"/>
</dbReference>
<gene>
    <name evidence="5" type="ORF">ACFOD9_00720</name>
</gene>
<keyword evidence="6" id="KW-1185">Reference proteome</keyword>
<organism evidence="5 6">
    <name type="scientific">Novosphingobium bradum</name>
    <dbReference type="NCBI Taxonomy" id="1737444"/>
    <lineage>
        <taxon>Bacteria</taxon>
        <taxon>Pseudomonadati</taxon>
        <taxon>Pseudomonadota</taxon>
        <taxon>Alphaproteobacteria</taxon>
        <taxon>Sphingomonadales</taxon>
        <taxon>Sphingomonadaceae</taxon>
        <taxon>Novosphingobium</taxon>
    </lineage>
</organism>
<dbReference type="InterPro" id="IPR025110">
    <property type="entry name" value="AMP-bd_C"/>
</dbReference>
<dbReference type="Proteomes" id="UP001595604">
    <property type="component" value="Unassembled WGS sequence"/>
</dbReference>
<reference evidence="6" key="1">
    <citation type="journal article" date="2019" name="Int. J. Syst. Evol. Microbiol.">
        <title>The Global Catalogue of Microorganisms (GCM) 10K type strain sequencing project: providing services to taxonomists for standard genome sequencing and annotation.</title>
        <authorList>
            <consortium name="The Broad Institute Genomics Platform"/>
            <consortium name="The Broad Institute Genome Sequencing Center for Infectious Disease"/>
            <person name="Wu L."/>
            <person name="Ma J."/>
        </authorList>
    </citation>
    <scope>NUCLEOTIDE SEQUENCE [LARGE SCALE GENOMIC DNA]</scope>
    <source>
        <strain evidence="6">KCTC 42984</strain>
    </source>
</reference>
<evidence type="ECO:0000256" key="1">
    <source>
        <dbReference type="ARBA" id="ARBA00006432"/>
    </source>
</evidence>
<dbReference type="InterPro" id="IPR020845">
    <property type="entry name" value="AMP-binding_CS"/>
</dbReference>
<comment type="similarity">
    <text evidence="1">Belongs to the ATP-dependent AMP-binding enzyme family.</text>
</comment>
<evidence type="ECO:0000259" key="4">
    <source>
        <dbReference type="Pfam" id="PF13193"/>
    </source>
</evidence>
<name>A0ABV7IMF6_9SPHN</name>
<dbReference type="PANTHER" id="PTHR43201">
    <property type="entry name" value="ACYL-COA SYNTHETASE"/>
    <property type="match status" value="1"/>
</dbReference>
<proteinExistence type="inferred from homology"/>
<dbReference type="RefSeq" id="WP_379508162.1">
    <property type="nucleotide sequence ID" value="NZ_JBHRTQ010000001.1"/>
</dbReference>
<keyword evidence="2" id="KW-0436">Ligase</keyword>
<dbReference type="InterPro" id="IPR000873">
    <property type="entry name" value="AMP-dep_synth/lig_dom"/>
</dbReference>
<dbReference type="PANTHER" id="PTHR43201:SF5">
    <property type="entry name" value="MEDIUM-CHAIN ACYL-COA LIGASE ACSF2, MITOCHONDRIAL"/>
    <property type="match status" value="1"/>
</dbReference>
<dbReference type="InterPro" id="IPR042099">
    <property type="entry name" value="ANL_N_sf"/>
</dbReference>
<dbReference type="Gene3D" id="3.30.300.30">
    <property type="match status" value="1"/>
</dbReference>
<evidence type="ECO:0000313" key="5">
    <source>
        <dbReference type="EMBL" id="MFC3172765.1"/>
    </source>
</evidence>
<dbReference type="PROSITE" id="PS00455">
    <property type="entry name" value="AMP_BINDING"/>
    <property type="match status" value="1"/>
</dbReference>